<comment type="caution">
    <text evidence="2">The sequence shown here is derived from an EMBL/GenBank/DDBJ whole genome shotgun (WGS) entry which is preliminary data.</text>
</comment>
<dbReference type="RefSeq" id="WP_239140353.1">
    <property type="nucleotide sequence ID" value="NZ_BONW01000008.1"/>
</dbReference>
<dbReference type="Proteomes" id="UP000646749">
    <property type="component" value="Unassembled WGS sequence"/>
</dbReference>
<gene>
    <name evidence="2" type="ORF">Pen02_19110</name>
</gene>
<sequence>MAEVNAQRAAALARREKAGREPAPRRLAEDDIRRLVGSFDDIRNTLRDADSKDKNNVYRELRLALTYDPGQNKISVEAKPDADYCGVTLRVRGGT</sequence>
<dbReference type="EMBL" id="BONW01000008">
    <property type="protein sequence ID" value="GIG86975.1"/>
    <property type="molecule type" value="Genomic_DNA"/>
</dbReference>
<accession>A0ABQ4DX05</accession>
<feature type="compositionally biased region" description="Basic and acidic residues" evidence="1">
    <location>
        <begin position="13"/>
        <end position="26"/>
    </location>
</feature>
<evidence type="ECO:0000313" key="3">
    <source>
        <dbReference type="Proteomes" id="UP000646749"/>
    </source>
</evidence>
<name>A0ABQ4DX05_9ACTN</name>
<feature type="region of interest" description="Disordered" evidence="1">
    <location>
        <begin position="1"/>
        <end position="26"/>
    </location>
</feature>
<reference evidence="2 3" key="1">
    <citation type="submission" date="2021-01" db="EMBL/GenBank/DDBJ databases">
        <title>Whole genome shotgun sequence of Plantactinospora endophytica NBRC 110450.</title>
        <authorList>
            <person name="Komaki H."/>
            <person name="Tamura T."/>
        </authorList>
    </citation>
    <scope>NUCLEOTIDE SEQUENCE [LARGE SCALE GENOMIC DNA]</scope>
    <source>
        <strain evidence="2 3">NBRC 110450</strain>
    </source>
</reference>
<proteinExistence type="predicted"/>
<protein>
    <submittedName>
        <fullName evidence="2">Uncharacterized protein</fullName>
    </submittedName>
</protein>
<evidence type="ECO:0000313" key="2">
    <source>
        <dbReference type="EMBL" id="GIG86975.1"/>
    </source>
</evidence>
<organism evidence="2 3">
    <name type="scientific">Plantactinospora endophytica</name>
    <dbReference type="NCBI Taxonomy" id="673535"/>
    <lineage>
        <taxon>Bacteria</taxon>
        <taxon>Bacillati</taxon>
        <taxon>Actinomycetota</taxon>
        <taxon>Actinomycetes</taxon>
        <taxon>Micromonosporales</taxon>
        <taxon>Micromonosporaceae</taxon>
        <taxon>Plantactinospora</taxon>
    </lineage>
</organism>
<evidence type="ECO:0000256" key="1">
    <source>
        <dbReference type="SAM" id="MobiDB-lite"/>
    </source>
</evidence>
<keyword evidence="3" id="KW-1185">Reference proteome</keyword>